<organism evidence="1">
    <name type="scientific">Octopus bimaculoides</name>
    <name type="common">California two-spotted octopus</name>
    <dbReference type="NCBI Taxonomy" id="37653"/>
    <lineage>
        <taxon>Eukaryota</taxon>
        <taxon>Metazoa</taxon>
        <taxon>Spiralia</taxon>
        <taxon>Lophotrochozoa</taxon>
        <taxon>Mollusca</taxon>
        <taxon>Cephalopoda</taxon>
        <taxon>Coleoidea</taxon>
        <taxon>Octopodiformes</taxon>
        <taxon>Octopoda</taxon>
        <taxon>Incirrata</taxon>
        <taxon>Octopodidae</taxon>
        <taxon>Octopus</taxon>
    </lineage>
</organism>
<protein>
    <recommendedName>
        <fullName evidence="2">HAT C-terminal dimerisation domain-containing protein</fullName>
    </recommendedName>
</protein>
<sequence>VLVTTSQKPSKLKRHFETKHPSSINGDVDFFRGGADRLKKSRLDDRNVFAGHYGWLESILRGFKGNSCCQKAPQYRRRVDITLLQRYHIECARNTKTTANEIFNKMDKFGGAHDVNWEHVIGVRTDSAPAMLGCCSDFGERKIPKCYWYTLHNLSTSTNEVNFIKANALNSRLFSELCKESDSEFETLLLHSLLRWLSRRKTIKRVFLFLLRKESANAVNPSLQGKDITMFYSREKLTAFKMRLELWHQKLDRKNFASFPQLNMFIDENVIQVGDDIVELMKQHVSILGREIFLYFPDFHGFDKYFRFIRNSFVLSVSDLPTQDNSIQDQFIDLVNDRGEKCFSCEMCCSDFWIEMARSYFDVVKVSLKVLMPFPTTYECETPFSTFLANKTKSRNQLDVTPEMRVALFKTEPIIEALVTLLYIK</sequence>
<proteinExistence type="predicted"/>
<dbReference type="STRING" id="37653.A0A0L8H212"/>
<dbReference type="OrthoDB" id="6140090at2759"/>
<dbReference type="PANTHER" id="PTHR45913">
    <property type="entry name" value="EPM2A-INTERACTING PROTEIN 1"/>
    <property type="match status" value="1"/>
</dbReference>
<dbReference type="SUPFAM" id="SSF53098">
    <property type="entry name" value="Ribonuclease H-like"/>
    <property type="match status" value="1"/>
</dbReference>
<evidence type="ECO:0008006" key="2">
    <source>
        <dbReference type="Google" id="ProtNLM"/>
    </source>
</evidence>
<gene>
    <name evidence="1" type="ORF">OCBIM_22024057mg</name>
</gene>
<feature type="non-terminal residue" evidence="1">
    <location>
        <position position="1"/>
    </location>
</feature>
<dbReference type="InterPro" id="IPR012337">
    <property type="entry name" value="RNaseH-like_sf"/>
</dbReference>
<dbReference type="EMBL" id="KQ419527">
    <property type="protein sequence ID" value="KOF83306.1"/>
    <property type="molecule type" value="Genomic_DNA"/>
</dbReference>
<dbReference type="PANTHER" id="PTHR45913:SF22">
    <property type="entry name" value="SCAN BOX DOMAIN-CONTAINING PROTEIN"/>
    <property type="match status" value="1"/>
</dbReference>
<reference evidence="1" key="1">
    <citation type="submission" date="2015-07" db="EMBL/GenBank/DDBJ databases">
        <title>MeaNS - Measles Nucleotide Surveillance Program.</title>
        <authorList>
            <person name="Tran T."/>
            <person name="Druce J."/>
        </authorList>
    </citation>
    <scope>NUCLEOTIDE SEQUENCE</scope>
    <source>
        <strain evidence="1">UCB-OBI-ISO-001</strain>
        <tissue evidence="1">Gonad</tissue>
    </source>
</reference>
<dbReference type="AlphaFoldDB" id="A0A0L8H212"/>
<accession>A0A0L8H212</accession>
<evidence type="ECO:0000313" key="1">
    <source>
        <dbReference type="EMBL" id="KOF83306.1"/>
    </source>
</evidence>
<name>A0A0L8H212_OCTBM</name>